<dbReference type="InterPro" id="IPR006195">
    <property type="entry name" value="aa-tRNA-synth_II"/>
</dbReference>
<dbReference type="Pfam" id="PF03129">
    <property type="entry name" value="HGTP_anticodon"/>
    <property type="match status" value="1"/>
</dbReference>
<evidence type="ECO:0000256" key="2">
    <source>
        <dbReference type="ARBA" id="ARBA00022598"/>
    </source>
</evidence>
<dbReference type="SMART" id="SM00946">
    <property type="entry name" value="ProRS-C_1"/>
    <property type="match status" value="1"/>
</dbReference>
<dbReference type="EMBL" id="PDTI01000005">
    <property type="protein sequence ID" value="PIE63455.1"/>
    <property type="molecule type" value="Genomic_DNA"/>
</dbReference>
<dbReference type="PROSITE" id="PS50862">
    <property type="entry name" value="AA_TRNA_LIGASE_II"/>
    <property type="match status" value="1"/>
</dbReference>
<dbReference type="PANTHER" id="PTHR43382:SF2">
    <property type="entry name" value="BIFUNCTIONAL GLUTAMATE_PROLINE--TRNA LIGASE"/>
    <property type="match status" value="1"/>
</dbReference>
<evidence type="ECO:0000256" key="5">
    <source>
        <dbReference type="ARBA" id="ARBA00022917"/>
    </source>
</evidence>
<dbReference type="InterPro" id="IPR036621">
    <property type="entry name" value="Anticodon-bd_dom_sf"/>
</dbReference>
<evidence type="ECO:0000256" key="4">
    <source>
        <dbReference type="ARBA" id="ARBA00022840"/>
    </source>
</evidence>
<keyword evidence="5 8" id="KW-0648">Protein biosynthesis</keyword>
<dbReference type="InterPro" id="IPR002314">
    <property type="entry name" value="aa-tRNA-synt_IIb"/>
</dbReference>
<evidence type="ECO:0000313" key="11">
    <source>
        <dbReference type="Proteomes" id="UP000231203"/>
    </source>
</evidence>
<comment type="caution">
    <text evidence="10">The sequence shown here is derived from an EMBL/GenBank/DDBJ whole genome shotgun (WGS) entry which is preliminary data.</text>
</comment>
<dbReference type="GO" id="GO:0006433">
    <property type="term" value="P:prolyl-tRNA aminoacylation"/>
    <property type="evidence" value="ECO:0007669"/>
    <property type="project" value="UniProtKB-UniRule"/>
</dbReference>
<comment type="subcellular location">
    <subcellularLocation>
        <location evidence="8">Cytoplasm</location>
    </subcellularLocation>
</comment>
<dbReference type="SUPFAM" id="SSF55681">
    <property type="entry name" value="Class II aaRS and biotin synthetases"/>
    <property type="match status" value="1"/>
</dbReference>
<feature type="domain" description="Aminoacyl-transfer RNA synthetases class-II family profile" evidence="9">
    <location>
        <begin position="46"/>
        <end position="296"/>
    </location>
</feature>
<evidence type="ECO:0000256" key="1">
    <source>
        <dbReference type="ARBA" id="ARBA00022490"/>
    </source>
</evidence>
<evidence type="ECO:0000313" key="10">
    <source>
        <dbReference type="EMBL" id="PIE63455.1"/>
    </source>
</evidence>
<dbReference type="EC" id="6.1.1.15" evidence="8"/>
<dbReference type="Pfam" id="PF09180">
    <property type="entry name" value="ProRS-C_1"/>
    <property type="match status" value="1"/>
</dbReference>
<dbReference type="Gene3D" id="3.30.930.10">
    <property type="entry name" value="Bira Bifunctional Protein, Domain 2"/>
    <property type="match status" value="1"/>
</dbReference>
<dbReference type="InterPro" id="IPR045864">
    <property type="entry name" value="aa-tRNA-synth_II/BPL/LPL"/>
</dbReference>
<sequence length="501" mass="56417">MGKKVKTAITPTREEDYPQWYQEVVKASDMSENSPVRGCMVIKPWGFAIWENIQSQMDGMFKETGVKNAYFPLFIPLSYLEKEAEHVDGFAKECAVVTHHRLEKGEGGGLVPGGELAEPLIVRPTSETIIGESMSKWISSYRDLPILLNQWANVVRWEMRTRMFLRTSEFLWQEGHTAHATKEEAMERTLLMLDVYARFVEERLAIPVVKGYKSESERFPGADETACIEAMMQDKRALQAGTSHFLGQNFAKGSNIKFQNEGGQEVFAWTTSWGTSTRMIGGMIMVHSDDDGLVVPPRIAPAHVVILPIIKKGADNSAVLESADALKAALKQQTYHGRPVDVEIDNRDIGGARGWDWVKKGIPVRVELGPRDIENNSVFMARRDMGQKKGISTDTFVDTIADILDDIQHNLFQKARDFREANTFSMDEKDQFYDLYRDAKGYKNGAFVLAHWCGSGQCEEKIKQDLSVTIRCIPFDSPDEAGSCICCGEKSDRRVLFAKAY</sequence>
<dbReference type="Pfam" id="PF00587">
    <property type="entry name" value="tRNA-synt_2b"/>
    <property type="match status" value="1"/>
</dbReference>
<evidence type="ECO:0000256" key="7">
    <source>
        <dbReference type="ARBA" id="ARBA00047671"/>
    </source>
</evidence>
<dbReference type="InterPro" id="IPR017449">
    <property type="entry name" value="Pro-tRNA_synth_II"/>
</dbReference>
<comment type="similarity">
    <text evidence="8">Belongs to the class-II aminoacyl-tRNA synthetase family. ProS type 3 subfamily.</text>
</comment>
<gene>
    <name evidence="8" type="primary">proS</name>
    <name evidence="10" type="ORF">CSA25_00285</name>
</gene>
<evidence type="ECO:0000256" key="6">
    <source>
        <dbReference type="ARBA" id="ARBA00023146"/>
    </source>
</evidence>
<dbReference type="PANTHER" id="PTHR43382">
    <property type="entry name" value="PROLYL-TRNA SYNTHETASE"/>
    <property type="match status" value="1"/>
</dbReference>
<evidence type="ECO:0000256" key="8">
    <source>
        <dbReference type="HAMAP-Rule" id="MF_01571"/>
    </source>
</evidence>
<keyword evidence="3 8" id="KW-0547">Nucleotide-binding</keyword>
<dbReference type="Proteomes" id="UP000231203">
    <property type="component" value="Unassembled WGS sequence"/>
</dbReference>
<comment type="function">
    <text evidence="8">Catalyzes the attachment of proline to tRNA(Pro) in a two-step reaction: proline is first activated by ATP to form Pro-AMP and then transferred to the acceptor end of tRNA(Pro).</text>
</comment>
<comment type="domain">
    <text evidence="8">Consists of three domains: the N-terminal catalytic domain, the anticodon-binding domain and the C-terminal extension.</text>
</comment>
<comment type="catalytic activity">
    <reaction evidence="7 8">
        <text>tRNA(Pro) + L-proline + ATP = L-prolyl-tRNA(Pro) + AMP + diphosphate</text>
        <dbReference type="Rhea" id="RHEA:14305"/>
        <dbReference type="Rhea" id="RHEA-COMP:9700"/>
        <dbReference type="Rhea" id="RHEA-COMP:9702"/>
        <dbReference type="ChEBI" id="CHEBI:30616"/>
        <dbReference type="ChEBI" id="CHEBI:33019"/>
        <dbReference type="ChEBI" id="CHEBI:60039"/>
        <dbReference type="ChEBI" id="CHEBI:78442"/>
        <dbReference type="ChEBI" id="CHEBI:78532"/>
        <dbReference type="ChEBI" id="CHEBI:456215"/>
        <dbReference type="EC" id="6.1.1.15"/>
    </reaction>
</comment>
<dbReference type="AlphaFoldDB" id="A0A2G6MTW3"/>
<dbReference type="FunFam" id="3.30.930.10:FF:000037">
    <property type="entry name" value="Proline--tRNA ligase"/>
    <property type="match status" value="1"/>
</dbReference>
<dbReference type="InterPro" id="IPR004154">
    <property type="entry name" value="Anticodon-bd"/>
</dbReference>
<protein>
    <recommendedName>
        <fullName evidence="8">Proline--tRNA ligase</fullName>
        <ecNumber evidence="8">6.1.1.15</ecNumber>
    </recommendedName>
    <alternativeName>
        <fullName evidence="8">Prolyl-tRNA synthetase</fullName>
        <shortName evidence="8">ProRS</shortName>
    </alternativeName>
</protein>
<keyword evidence="2 8" id="KW-0436">Ligase</keyword>
<proteinExistence type="inferred from homology"/>
<dbReference type="InterPro" id="IPR016061">
    <property type="entry name" value="Pro-tRNA_ligase_II_C"/>
</dbReference>
<dbReference type="SUPFAM" id="SSF52954">
    <property type="entry name" value="Class II aaRS ABD-related"/>
    <property type="match status" value="1"/>
</dbReference>
<dbReference type="InterPro" id="IPR004499">
    <property type="entry name" value="Pro-tRNA-ligase_IIa_arc-type"/>
</dbReference>
<dbReference type="HAMAP" id="MF_01571">
    <property type="entry name" value="Pro_tRNA_synth_type3"/>
    <property type="match status" value="1"/>
</dbReference>
<evidence type="ECO:0000259" key="9">
    <source>
        <dbReference type="PROSITE" id="PS50862"/>
    </source>
</evidence>
<evidence type="ECO:0000256" key="3">
    <source>
        <dbReference type="ARBA" id="ARBA00022741"/>
    </source>
</evidence>
<dbReference type="GO" id="GO:0017101">
    <property type="term" value="C:aminoacyl-tRNA synthetase multienzyme complex"/>
    <property type="evidence" value="ECO:0007669"/>
    <property type="project" value="TreeGrafter"/>
</dbReference>
<dbReference type="GO" id="GO:0005524">
    <property type="term" value="F:ATP binding"/>
    <property type="evidence" value="ECO:0007669"/>
    <property type="project" value="UniProtKB-UniRule"/>
</dbReference>
<dbReference type="NCBIfam" id="TIGR00408">
    <property type="entry name" value="proS_fam_I"/>
    <property type="match status" value="1"/>
</dbReference>
<dbReference type="GO" id="GO:0005737">
    <property type="term" value="C:cytoplasm"/>
    <property type="evidence" value="ECO:0007669"/>
    <property type="project" value="UniProtKB-SubCell"/>
</dbReference>
<dbReference type="Gene3D" id="3.30.110.30">
    <property type="entry name" value="C-terminal domain of ProRS"/>
    <property type="match status" value="1"/>
</dbReference>
<dbReference type="InterPro" id="IPR033721">
    <property type="entry name" value="ProRS_core_arch_euk"/>
</dbReference>
<reference evidence="10 11" key="1">
    <citation type="submission" date="2017-10" db="EMBL/GenBank/DDBJ databases">
        <title>Novel microbial diversity and functional potential in the marine mammal oral microbiome.</title>
        <authorList>
            <person name="Dudek N.K."/>
            <person name="Sun C.L."/>
            <person name="Burstein D."/>
            <person name="Kantor R.S."/>
            <person name="Aliaga Goltsman D.S."/>
            <person name="Bik E.M."/>
            <person name="Thomas B.C."/>
            <person name="Banfield J.F."/>
            <person name="Relman D.A."/>
        </authorList>
    </citation>
    <scope>NUCLEOTIDE SEQUENCE [LARGE SCALE GENOMIC DNA]</scope>
    <source>
        <strain evidence="10">DOLJORAL78_47_202</strain>
    </source>
</reference>
<dbReference type="SUPFAM" id="SSF64586">
    <property type="entry name" value="C-terminal domain of ProRS"/>
    <property type="match status" value="1"/>
</dbReference>
<name>A0A2G6MTW3_9BACT</name>
<dbReference type="Gene3D" id="3.40.50.800">
    <property type="entry name" value="Anticodon-binding domain"/>
    <property type="match status" value="1"/>
</dbReference>
<keyword evidence="1 8" id="KW-0963">Cytoplasm</keyword>
<dbReference type="GO" id="GO:0004827">
    <property type="term" value="F:proline-tRNA ligase activity"/>
    <property type="evidence" value="ECO:0007669"/>
    <property type="project" value="UniProtKB-UniRule"/>
</dbReference>
<accession>A0A2G6MTW3</accession>
<comment type="subunit">
    <text evidence="8">Homodimer.</text>
</comment>
<keyword evidence="4 8" id="KW-0067">ATP-binding</keyword>
<keyword evidence="6 8" id="KW-0030">Aminoacyl-tRNA synthetase</keyword>
<dbReference type="CDD" id="cd00778">
    <property type="entry name" value="ProRS_core_arch_euk"/>
    <property type="match status" value="1"/>
</dbReference>
<organism evidence="10 11">
    <name type="scientific">Desulfobacter postgatei</name>
    <dbReference type="NCBI Taxonomy" id="2293"/>
    <lineage>
        <taxon>Bacteria</taxon>
        <taxon>Pseudomonadati</taxon>
        <taxon>Thermodesulfobacteriota</taxon>
        <taxon>Desulfobacteria</taxon>
        <taxon>Desulfobacterales</taxon>
        <taxon>Desulfobacteraceae</taxon>
        <taxon>Desulfobacter</taxon>
    </lineage>
</organism>